<accession>A0ABR1K4X9</accession>
<evidence type="ECO:0000313" key="3">
    <source>
        <dbReference type="Proteomes" id="UP001498398"/>
    </source>
</evidence>
<dbReference type="Proteomes" id="UP001498398">
    <property type="component" value="Unassembled WGS sequence"/>
</dbReference>
<reference evidence="2 3" key="1">
    <citation type="submission" date="2024-01" db="EMBL/GenBank/DDBJ databases">
        <title>A draft genome for the cacao thread blight pathogen Marasmiellus scandens.</title>
        <authorList>
            <person name="Baruah I.K."/>
            <person name="Leung J."/>
            <person name="Bukari Y."/>
            <person name="Amoako-Attah I."/>
            <person name="Meinhardt L.W."/>
            <person name="Bailey B.A."/>
            <person name="Cohen S.P."/>
        </authorList>
    </citation>
    <scope>NUCLEOTIDE SEQUENCE [LARGE SCALE GENOMIC DNA]</scope>
    <source>
        <strain evidence="2 3">GH-19</strain>
    </source>
</reference>
<evidence type="ECO:0000256" key="1">
    <source>
        <dbReference type="SAM" id="Phobius"/>
    </source>
</evidence>
<keyword evidence="3" id="KW-1185">Reference proteome</keyword>
<evidence type="ECO:0000313" key="2">
    <source>
        <dbReference type="EMBL" id="KAK7471951.1"/>
    </source>
</evidence>
<gene>
    <name evidence="2" type="ORF">VKT23_000058</name>
</gene>
<proteinExistence type="predicted"/>
<dbReference type="EMBL" id="JBANRG010000001">
    <property type="protein sequence ID" value="KAK7471951.1"/>
    <property type="molecule type" value="Genomic_DNA"/>
</dbReference>
<keyword evidence="1" id="KW-0812">Transmembrane</keyword>
<dbReference type="Gene3D" id="1.20.58.340">
    <property type="entry name" value="Magnesium transport protein CorA, transmembrane region"/>
    <property type="match status" value="1"/>
</dbReference>
<comment type="caution">
    <text evidence="2">The sequence shown here is derived from an EMBL/GenBank/DDBJ whole genome shotgun (WGS) entry which is preliminary data.</text>
</comment>
<keyword evidence="1" id="KW-1133">Transmembrane helix</keyword>
<sequence length="532" mass="60209">MSFLAPTTTLPDTPLDVYSRLESTIATKELAPRPNSRAADDIYRHALPEDLNVNEFDYDYNLAADKYPLSCSESLSGIFSAAQYHKHFANSRNFASRTSISCFWADNQSHEEWFTVTEEKLRDIIIQHSGAYSSREALLAFFIPLMPQIDSSFGNSVLISQSSVQELYEAFQIDPSFLLNMLGRPDYWAPVTKIALNQKDKLETCGKGIIKTLNVKFKLNLNLLQLLEYSCQHPRWNLQVQGSPLSVYMKYDQARKLTVYIIAHKQQDSSIEALRNLLTIRAGGRASEKRHKMFLEDPFHLHLMLSMLSLEAAKFHIHRFRRFMWHQMNAVDDHLTGLIKNDREELGVLTKELQVISQNADSLIASADVAIISAKGIKNAHRRLHLALSNSKAVSGGTADGVMYILGSLQKQKMWLLNYRSRKDSMMNLVFNLVTQQDAANNINIAVDMRRDSASMSAIATLTMIFLPATFTATVLGAGIFSASVNRDSVHVSNLWWFWIATTIPLTAIVMGSWWAYHKYTMGSLKVKKHGF</sequence>
<name>A0ABR1K4X9_9AGAR</name>
<organism evidence="2 3">
    <name type="scientific">Marasmiellus scandens</name>
    <dbReference type="NCBI Taxonomy" id="2682957"/>
    <lineage>
        <taxon>Eukaryota</taxon>
        <taxon>Fungi</taxon>
        <taxon>Dikarya</taxon>
        <taxon>Basidiomycota</taxon>
        <taxon>Agaricomycotina</taxon>
        <taxon>Agaricomycetes</taxon>
        <taxon>Agaricomycetidae</taxon>
        <taxon>Agaricales</taxon>
        <taxon>Marasmiineae</taxon>
        <taxon>Omphalotaceae</taxon>
        <taxon>Marasmiellus</taxon>
    </lineage>
</organism>
<keyword evidence="1" id="KW-0472">Membrane</keyword>
<feature type="transmembrane region" description="Helical" evidence="1">
    <location>
        <begin position="496"/>
        <end position="517"/>
    </location>
</feature>
<protein>
    <submittedName>
        <fullName evidence="2">Uncharacterized protein</fullName>
    </submittedName>
</protein>
<feature type="transmembrane region" description="Helical" evidence="1">
    <location>
        <begin position="459"/>
        <end position="484"/>
    </location>
</feature>